<sequence length="235" mass="25638">MQSHSGNEHTALNQRLTLLLMAKDQPDFLRRALKYYSQFPCTLIVVDASAQPDAEIAGTAGLHYLHSDALASASLGVRVAEGLKQVTTPFVVQAPVDSFLLPDALSAALSFLEANPTYGACQGYSLSYQAQVGQVDYFRRDRKTCEDYAADDAGERVLGFMSESLSLLSAVTRTELAQQWFTSVTDDTEPHWQEIGHMNYLVAAARLRILPIAYALHFTSGKQAELRHGAAIAAA</sequence>
<accession>F3GI16</accession>
<proteinExistence type="predicted"/>
<evidence type="ECO:0000313" key="1">
    <source>
        <dbReference type="EMBL" id="EGH46719.1"/>
    </source>
</evidence>
<name>F3GI16_PSESJ</name>
<dbReference type="Gene3D" id="3.90.550.10">
    <property type="entry name" value="Spore Coat Polysaccharide Biosynthesis Protein SpsA, Chain A"/>
    <property type="match status" value="1"/>
</dbReference>
<reference evidence="1 2" key="1">
    <citation type="journal article" date="2011" name="PLoS Pathog.">
        <title>Dynamic evolution of pathogenicity revealed by sequencing and comparative genomics of 19 Pseudomonas syringae isolates.</title>
        <authorList>
            <person name="Baltrus D.A."/>
            <person name="Nishimura M.T."/>
            <person name="Romanchuk A."/>
            <person name="Chang J.H."/>
            <person name="Mukhtar M.S."/>
            <person name="Cherkis K."/>
            <person name="Roach J."/>
            <person name="Grant S.R."/>
            <person name="Jones C.D."/>
            <person name="Dangl J.L."/>
        </authorList>
    </citation>
    <scope>NUCLEOTIDE SEQUENCE [LARGE SCALE GENOMIC DNA]</scope>
    <source>
        <strain evidence="1 2">1704B</strain>
    </source>
</reference>
<gene>
    <name evidence="1" type="ORF">PSYPI_32203</name>
</gene>
<keyword evidence="2" id="KW-1185">Reference proteome</keyword>
<dbReference type="CDD" id="cd00761">
    <property type="entry name" value="Glyco_tranf_GTA_type"/>
    <property type="match status" value="1"/>
</dbReference>
<comment type="caution">
    <text evidence="1">The sequence shown here is derived from an EMBL/GenBank/DDBJ whole genome shotgun (WGS) entry which is preliminary data.</text>
</comment>
<organism evidence="1 2">
    <name type="scientific">Pseudomonas syringae pv. pisi str. 1704B</name>
    <dbReference type="NCBI Taxonomy" id="629263"/>
    <lineage>
        <taxon>Bacteria</taxon>
        <taxon>Pseudomonadati</taxon>
        <taxon>Pseudomonadota</taxon>
        <taxon>Gammaproteobacteria</taxon>
        <taxon>Pseudomonadales</taxon>
        <taxon>Pseudomonadaceae</taxon>
        <taxon>Pseudomonas</taxon>
        <taxon>Pseudomonas syringae</taxon>
    </lineage>
</organism>
<dbReference type="HOGENOM" id="CLU_1182374_0_0_6"/>
<feature type="non-terminal residue" evidence="1">
    <location>
        <position position="235"/>
    </location>
</feature>
<keyword evidence="1" id="KW-0808">Transferase</keyword>
<dbReference type="EMBL" id="AEAI01001740">
    <property type="protein sequence ID" value="EGH46719.1"/>
    <property type="molecule type" value="Genomic_DNA"/>
</dbReference>
<dbReference type="InterPro" id="IPR031042">
    <property type="entry name" value="Glyco_TIGR04440"/>
</dbReference>
<dbReference type="GO" id="GO:0016740">
    <property type="term" value="F:transferase activity"/>
    <property type="evidence" value="ECO:0007669"/>
    <property type="project" value="UniProtKB-KW"/>
</dbReference>
<dbReference type="InterPro" id="IPR029044">
    <property type="entry name" value="Nucleotide-diphossugar_trans"/>
</dbReference>
<evidence type="ECO:0000313" key="2">
    <source>
        <dbReference type="Proteomes" id="UP000004986"/>
    </source>
</evidence>
<dbReference type="AlphaFoldDB" id="F3GI16"/>
<dbReference type="NCBIfam" id="TIGR04440">
    <property type="entry name" value="glyco_TIGR04440"/>
    <property type="match status" value="1"/>
</dbReference>
<protein>
    <submittedName>
        <fullName evidence="1">Glycosyl transferase family protein</fullName>
    </submittedName>
</protein>
<dbReference type="Proteomes" id="UP000004986">
    <property type="component" value="Unassembled WGS sequence"/>
</dbReference>
<dbReference type="SUPFAM" id="SSF53448">
    <property type="entry name" value="Nucleotide-diphospho-sugar transferases"/>
    <property type="match status" value="1"/>
</dbReference>